<dbReference type="InterPro" id="IPR002213">
    <property type="entry name" value="UDP_glucos_trans"/>
</dbReference>
<gene>
    <name evidence="6" type="ORF">LUZ63_013993</name>
</gene>
<evidence type="ECO:0000313" key="7">
    <source>
        <dbReference type="Proteomes" id="UP001151287"/>
    </source>
</evidence>
<dbReference type="FunFam" id="3.40.50.2000:FF:000154">
    <property type="entry name" value="Glycosyltransferase"/>
    <property type="match status" value="1"/>
</dbReference>
<comment type="similarity">
    <text evidence="1 4">Belongs to the UDP-glycosyltransferase family.</text>
</comment>
<dbReference type="PANTHER" id="PTHR48047">
    <property type="entry name" value="GLYCOSYLTRANSFERASE"/>
    <property type="match status" value="1"/>
</dbReference>
<keyword evidence="2 4" id="KW-0328">Glycosyltransferase</keyword>
<reference evidence="6" key="1">
    <citation type="journal article" date="2022" name="Cell">
        <title>Repeat-based holocentromeres influence genome architecture and karyotype evolution.</title>
        <authorList>
            <person name="Hofstatter P.G."/>
            <person name="Thangavel G."/>
            <person name="Lux T."/>
            <person name="Neumann P."/>
            <person name="Vondrak T."/>
            <person name="Novak P."/>
            <person name="Zhang M."/>
            <person name="Costa L."/>
            <person name="Castellani M."/>
            <person name="Scott A."/>
            <person name="Toegelov H."/>
            <person name="Fuchs J."/>
            <person name="Mata-Sucre Y."/>
            <person name="Dias Y."/>
            <person name="Vanzela A.L.L."/>
            <person name="Huettel B."/>
            <person name="Almeida C.C.S."/>
            <person name="Simkova H."/>
            <person name="Souza G."/>
            <person name="Pedrosa-Harand A."/>
            <person name="Macas J."/>
            <person name="Mayer K.F.X."/>
            <person name="Houben A."/>
            <person name="Marques A."/>
        </authorList>
    </citation>
    <scope>NUCLEOTIDE SEQUENCE</scope>
    <source>
        <strain evidence="6">RhyBre1mFocal</strain>
    </source>
</reference>
<dbReference type="GO" id="GO:0035251">
    <property type="term" value="F:UDP-glucosyltransferase activity"/>
    <property type="evidence" value="ECO:0007669"/>
    <property type="project" value="TreeGrafter"/>
</dbReference>
<protein>
    <recommendedName>
        <fullName evidence="5">Glycosyltransferase</fullName>
        <ecNumber evidence="5">2.4.1.-</ecNumber>
    </recommendedName>
</protein>
<evidence type="ECO:0000256" key="1">
    <source>
        <dbReference type="ARBA" id="ARBA00009995"/>
    </source>
</evidence>
<dbReference type="SUPFAM" id="SSF53756">
    <property type="entry name" value="UDP-Glycosyltransferase/glycogen phosphorylase"/>
    <property type="match status" value="1"/>
</dbReference>
<dbReference type="CDD" id="cd03784">
    <property type="entry name" value="GT1_Gtf-like"/>
    <property type="match status" value="1"/>
</dbReference>
<keyword evidence="7" id="KW-1185">Reference proteome</keyword>
<name>A0A9Q0C9M9_9POAL</name>
<dbReference type="AlphaFoldDB" id="A0A9Q0C9M9"/>
<evidence type="ECO:0000256" key="3">
    <source>
        <dbReference type="ARBA" id="ARBA00022679"/>
    </source>
</evidence>
<dbReference type="InterPro" id="IPR035595">
    <property type="entry name" value="UDP_glycos_trans_CS"/>
</dbReference>
<organism evidence="6 7">
    <name type="scientific">Rhynchospora breviuscula</name>
    <dbReference type="NCBI Taxonomy" id="2022672"/>
    <lineage>
        <taxon>Eukaryota</taxon>
        <taxon>Viridiplantae</taxon>
        <taxon>Streptophyta</taxon>
        <taxon>Embryophyta</taxon>
        <taxon>Tracheophyta</taxon>
        <taxon>Spermatophyta</taxon>
        <taxon>Magnoliopsida</taxon>
        <taxon>Liliopsida</taxon>
        <taxon>Poales</taxon>
        <taxon>Cyperaceae</taxon>
        <taxon>Cyperoideae</taxon>
        <taxon>Rhynchosporeae</taxon>
        <taxon>Rhynchospora</taxon>
    </lineage>
</organism>
<sequence length="481" mass="53413">MDLTTKSPPLHILFFPFLLPGHLLPTAHLARLFALRGVKCTIVTTPANQRIICPTVDQANKHLEREKSHNFTPITLSLIPFPSAKVGLPDGMENGTGVTCDSEFEKFIQGFNLLEEPLEQTIINIKPDAIVSDSFYPWSFNVAARHGIPRLVFKGEGVMARCICEMYLRCIDSLSADVDKLIIPGLPHCFEFRRAQIMGPDNDRLVFSLVMANRDADAKSYGEIFNSFLELEQDYAAHWCNMIGRRAWLVGPLALGNEESIMKSYREGDALNSGNKELLNWLDAKHPSSVLYVSFGTLMNLSIAQLREVVVALEMCQQDFILVANGVSVEEILKGNSTRGLIITGWVPQVLVLNHCAIGGFLTHCGWNSTMESITAGIPMITWPMFSDQFYNEKLIVEVLKVGVCLGAKGYGAVMEQKPLIHAEVIKSAVDRLMGGGKEAEEMRLRAKELKEKARTAVQEGGSSSANIKDLIEELEKYKKV</sequence>
<dbReference type="EC" id="2.4.1.-" evidence="5"/>
<evidence type="ECO:0000313" key="6">
    <source>
        <dbReference type="EMBL" id="KAJ1689838.1"/>
    </source>
</evidence>
<proteinExistence type="inferred from homology"/>
<comment type="caution">
    <text evidence="6">The sequence shown here is derived from an EMBL/GenBank/DDBJ whole genome shotgun (WGS) entry which is preliminary data.</text>
</comment>
<dbReference type="Pfam" id="PF00201">
    <property type="entry name" value="UDPGT"/>
    <property type="match status" value="1"/>
</dbReference>
<dbReference type="PROSITE" id="PS00375">
    <property type="entry name" value="UDPGT"/>
    <property type="match status" value="1"/>
</dbReference>
<dbReference type="Proteomes" id="UP001151287">
    <property type="component" value="Unassembled WGS sequence"/>
</dbReference>
<keyword evidence="3 4" id="KW-0808">Transferase</keyword>
<evidence type="ECO:0000256" key="4">
    <source>
        <dbReference type="RuleBase" id="RU003718"/>
    </source>
</evidence>
<evidence type="ECO:0000256" key="5">
    <source>
        <dbReference type="RuleBase" id="RU362057"/>
    </source>
</evidence>
<dbReference type="EMBL" id="JAMQYH010000004">
    <property type="protein sequence ID" value="KAJ1689838.1"/>
    <property type="molecule type" value="Genomic_DNA"/>
</dbReference>
<evidence type="ECO:0000256" key="2">
    <source>
        <dbReference type="ARBA" id="ARBA00022676"/>
    </source>
</evidence>
<accession>A0A9Q0C9M9</accession>
<dbReference type="OrthoDB" id="731962at2759"/>
<dbReference type="PANTHER" id="PTHR48047:SF45">
    <property type="entry name" value="SCOPOLETIN GLUCOSYLTRANSFERASE-LIKE"/>
    <property type="match status" value="1"/>
</dbReference>
<dbReference type="Gene3D" id="3.40.50.2000">
    <property type="entry name" value="Glycogen Phosphorylase B"/>
    <property type="match status" value="2"/>
</dbReference>